<reference evidence="5 6" key="1">
    <citation type="journal article" date="2021" name="Sci. Rep.">
        <title>Genome sequencing of the multicellular alga Astrephomene provides insights into convergent evolution of germ-soma differentiation.</title>
        <authorList>
            <person name="Yamashita S."/>
            <person name="Yamamoto K."/>
            <person name="Matsuzaki R."/>
            <person name="Suzuki S."/>
            <person name="Yamaguchi H."/>
            <person name="Hirooka S."/>
            <person name="Minakuchi Y."/>
            <person name="Miyagishima S."/>
            <person name="Kawachi M."/>
            <person name="Toyoda A."/>
            <person name="Nozaki H."/>
        </authorList>
    </citation>
    <scope>NUCLEOTIDE SEQUENCE [LARGE SCALE GENOMIC DNA]</scope>
    <source>
        <strain evidence="5 6">NIES-4017</strain>
    </source>
</reference>
<feature type="region of interest" description="Disordered" evidence="3">
    <location>
        <begin position="397"/>
        <end position="501"/>
    </location>
</feature>
<dbReference type="InterPro" id="IPR002048">
    <property type="entry name" value="EF_hand_dom"/>
</dbReference>
<dbReference type="AlphaFoldDB" id="A0AAD3DIV3"/>
<dbReference type="Pfam" id="PF13499">
    <property type="entry name" value="EF-hand_7"/>
    <property type="match status" value="1"/>
</dbReference>
<comment type="caution">
    <text evidence="5">The sequence shown here is derived from an EMBL/GenBank/DDBJ whole genome shotgun (WGS) entry which is preliminary data.</text>
</comment>
<evidence type="ECO:0000256" key="3">
    <source>
        <dbReference type="SAM" id="MobiDB-lite"/>
    </source>
</evidence>
<evidence type="ECO:0000256" key="2">
    <source>
        <dbReference type="ARBA" id="ARBA00022837"/>
    </source>
</evidence>
<dbReference type="InterPro" id="IPR050230">
    <property type="entry name" value="CALM/Myosin/TropC-like"/>
</dbReference>
<dbReference type="CDD" id="cd00051">
    <property type="entry name" value="EFh"/>
    <property type="match status" value="1"/>
</dbReference>
<dbReference type="Proteomes" id="UP001054857">
    <property type="component" value="Unassembled WGS sequence"/>
</dbReference>
<feature type="region of interest" description="Disordered" evidence="3">
    <location>
        <begin position="277"/>
        <end position="310"/>
    </location>
</feature>
<dbReference type="GO" id="GO:0016460">
    <property type="term" value="C:myosin II complex"/>
    <property type="evidence" value="ECO:0007669"/>
    <property type="project" value="TreeGrafter"/>
</dbReference>
<dbReference type="PANTHER" id="PTHR23048:SF0">
    <property type="entry name" value="CALMODULIN LIKE 3"/>
    <property type="match status" value="1"/>
</dbReference>
<dbReference type="Gene3D" id="1.10.238.10">
    <property type="entry name" value="EF-hand"/>
    <property type="match status" value="1"/>
</dbReference>
<dbReference type="FunFam" id="1.10.238.10:FF:000001">
    <property type="entry name" value="Calmodulin 1"/>
    <property type="match status" value="1"/>
</dbReference>
<sequence length="501" mass="52407">MLGRFAGLRNRLKKRGINPDHDLLLHNSNLSDDQIDMARQALQILGLESRQHELTKEDFVIFLYAMGMNPTEDIIDSKIYALKLHHKKTYTFGQLAHVWYSMLQDLADEDEILKRAFQFFDKDNNGVISINELKTTMHELGDLLTEEEIADFMNIMDVNNDGVIGYTEFLATLKTQAPDSAPYSRLVATTDDDASTVGSGMFRANAHFLDARVASNVPTSLSASPPMASGMAAASAALGLSSGRALEAPSLRASAITRGAHGGGGGGGRCSGGGAGGNCSSAGGSGGGAAEGEVTASTAPPGYAEGASTSLPEPVSAAAVAAAAAGTGPGPGSAAASLQPCASSRGAPGAEPSLRTQPAAAAESVLAAQLDNSLLLARPPSRRLGIPVSPQPQQLQLQCMPCPQSAQPQQQQPHMQPLQQTWHPHQQPQQRVQPPHQHHVQQLQQPPQAAVEVPPTLLQRTASRPRSLELAGCNPLRTPSTLEPGPGSGGGSPVEAGRVLT</sequence>
<keyword evidence="1" id="KW-0677">Repeat</keyword>
<dbReference type="InterPro" id="IPR018247">
    <property type="entry name" value="EF_Hand_1_Ca_BS"/>
</dbReference>
<gene>
    <name evidence="5" type="ORF">Agub_g3578</name>
</gene>
<feature type="compositionally biased region" description="Gly residues" evidence="3">
    <location>
        <begin position="277"/>
        <end position="290"/>
    </location>
</feature>
<evidence type="ECO:0000256" key="1">
    <source>
        <dbReference type="ARBA" id="ARBA00022737"/>
    </source>
</evidence>
<feature type="domain" description="EF-hand" evidence="4">
    <location>
        <begin position="144"/>
        <end position="179"/>
    </location>
</feature>
<accession>A0AAD3DIV3</accession>
<dbReference type="InterPro" id="IPR011992">
    <property type="entry name" value="EF-hand-dom_pair"/>
</dbReference>
<proteinExistence type="predicted"/>
<evidence type="ECO:0000259" key="4">
    <source>
        <dbReference type="PROSITE" id="PS50222"/>
    </source>
</evidence>
<keyword evidence="6" id="KW-1185">Reference proteome</keyword>
<dbReference type="SMART" id="SM00054">
    <property type="entry name" value="EFh"/>
    <property type="match status" value="2"/>
</dbReference>
<name>A0AAD3DIV3_9CHLO</name>
<feature type="domain" description="EF-hand" evidence="4">
    <location>
        <begin position="108"/>
        <end position="143"/>
    </location>
</feature>
<organism evidence="5 6">
    <name type="scientific">Astrephomene gubernaculifera</name>
    <dbReference type="NCBI Taxonomy" id="47775"/>
    <lineage>
        <taxon>Eukaryota</taxon>
        <taxon>Viridiplantae</taxon>
        <taxon>Chlorophyta</taxon>
        <taxon>core chlorophytes</taxon>
        <taxon>Chlorophyceae</taxon>
        <taxon>CS clade</taxon>
        <taxon>Chlamydomonadales</taxon>
        <taxon>Astrephomenaceae</taxon>
        <taxon>Astrephomene</taxon>
    </lineage>
</organism>
<feature type="region of interest" description="Disordered" evidence="3">
    <location>
        <begin position="324"/>
        <end position="358"/>
    </location>
</feature>
<keyword evidence="2" id="KW-0106">Calcium</keyword>
<protein>
    <recommendedName>
        <fullName evidence="4">EF-hand domain-containing protein</fullName>
    </recommendedName>
</protein>
<dbReference type="PANTHER" id="PTHR23048">
    <property type="entry name" value="MYOSIN LIGHT CHAIN 1, 3"/>
    <property type="match status" value="1"/>
</dbReference>
<dbReference type="PROSITE" id="PS50222">
    <property type="entry name" value="EF_HAND_2"/>
    <property type="match status" value="2"/>
</dbReference>
<evidence type="ECO:0000313" key="5">
    <source>
        <dbReference type="EMBL" id="GFR42641.1"/>
    </source>
</evidence>
<evidence type="ECO:0000313" key="6">
    <source>
        <dbReference type="Proteomes" id="UP001054857"/>
    </source>
</evidence>
<feature type="compositionally biased region" description="Low complexity" evidence="3">
    <location>
        <begin position="397"/>
        <end position="455"/>
    </location>
</feature>
<dbReference type="SUPFAM" id="SSF47473">
    <property type="entry name" value="EF-hand"/>
    <property type="match status" value="1"/>
</dbReference>
<feature type="compositionally biased region" description="Low complexity" evidence="3">
    <location>
        <begin position="324"/>
        <end position="337"/>
    </location>
</feature>
<dbReference type="EMBL" id="BMAR01000003">
    <property type="protein sequence ID" value="GFR42641.1"/>
    <property type="molecule type" value="Genomic_DNA"/>
</dbReference>
<dbReference type="GO" id="GO:0005509">
    <property type="term" value="F:calcium ion binding"/>
    <property type="evidence" value="ECO:0007669"/>
    <property type="project" value="InterPro"/>
</dbReference>
<dbReference type="PROSITE" id="PS00018">
    <property type="entry name" value="EF_HAND_1"/>
    <property type="match status" value="2"/>
</dbReference>